<dbReference type="PANTHER" id="PTHR45581">
    <property type="entry name" value="PROTEIN CBG10435"/>
    <property type="match status" value="1"/>
</dbReference>
<dbReference type="Proteomes" id="UP001328107">
    <property type="component" value="Unassembled WGS sequence"/>
</dbReference>
<gene>
    <name evidence="1" type="ORF">PMAYCL1PPCAC_31600</name>
</gene>
<feature type="non-terminal residue" evidence="1">
    <location>
        <position position="1"/>
    </location>
</feature>
<evidence type="ECO:0000313" key="1">
    <source>
        <dbReference type="EMBL" id="GMR61405.1"/>
    </source>
</evidence>
<reference evidence="2" key="1">
    <citation type="submission" date="2022-10" db="EMBL/GenBank/DDBJ databases">
        <title>Genome assembly of Pristionchus species.</title>
        <authorList>
            <person name="Yoshida K."/>
            <person name="Sommer R.J."/>
        </authorList>
    </citation>
    <scope>NUCLEOTIDE SEQUENCE [LARGE SCALE GENOMIC DNA]</scope>
    <source>
        <strain evidence="2">RS5460</strain>
    </source>
</reference>
<keyword evidence="2" id="KW-1185">Reference proteome</keyword>
<feature type="non-terminal residue" evidence="1">
    <location>
        <position position="171"/>
    </location>
</feature>
<dbReference type="PANTHER" id="PTHR45581:SF3">
    <property type="entry name" value="METHYLTRANSFERASE DOMAIN-CONTAINING PROTEIN"/>
    <property type="match status" value="1"/>
</dbReference>
<evidence type="ECO:0000313" key="2">
    <source>
        <dbReference type="Proteomes" id="UP001328107"/>
    </source>
</evidence>
<dbReference type="AlphaFoldDB" id="A0AAN5DG03"/>
<proteinExistence type="predicted"/>
<dbReference type="EMBL" id="BTRK01000006">
    <property type="protein sequence ID" value="GMR61405.1"/>
    <property type="molecule type" value="Genomic_DNA"/>
</dbReference>
<sequence>NDPPTQKDLWDLRYYYNAGRVLHAFAATPEGVKTIQNNGIGYSSKADGGSLGATLSDDGFTRLEQVCSDAAERKNIVKLWFTKSGQAYQHTFEDPKSADAVYVGYVSRKENSCGAKWPKKRWASAVYDVRGGSVEECVVRGETTGRREDSFLVVGIRRDGEKQAEKGNTLL</sequence>
<protein>
    <submittedName>
        <fullName evidence="1">Uncharacterized protein</fullName>
    </submittedName>
</protein>
<organism evidence="1 2">
    <name type="scientific">Pristionchus mayeri</name>
    <dbReference type="NCBI Taxonomy" id="1317129"/>
    <lineage>
        <taxon>Eukaryota</taxon>
        <taxon>Metazoa</taxon>
        <taxon>Ecdysozoa</taxon>
        <taxon>Nematoda</taxon>
        <taxon>Chromadorea</taxon>
        <taxon>Rhabditida</taxon>
        <taxon>Rhabditina</taxon>
        <taxon>Diplogasteromorpha</taxon>
        <taxon>Diplogasteroidea</taxon>
        <taxon>Neodiplogasteridae</taxon>
        <taxon>Pristionchus</taxon>
    </lineage>
</organism>
<name>A0AAN5DG03_9BILA</name>
<comment type="caution">
    <text evidence="1">The sequence shown here is derived from an EMBL/GenBank/DDBJ whole genome shotgun (WGS) entry which is preliminary data.</text>
</comment>
<accession>A0AAN5DG03</accession>